<feature type="binding site" evidence="2">
    <location>
        <position position="231"/>
    </location>
    <ligand>
        <name>Zn(2+)</name>
        <dbReference type="ChEBI" id="CHEBI:29105"/>
    </ligand>
</feature>
<dbReference type="InterPro" id="IPR013221">
    <property type="entry name" value="Mur_ligase_cen"/>
</dbReference>
<dbReference type="GO" id="GO:0009252">
    <property type="term" value="P:peptidoglycan biosynthetic process"/>
    <property type="evidence" value="ECO:0007669"/>
    <property type="project" value="UniProtKB-UniRule"/>
</dbReference>
<dbReference type="GO" id="GO:0016881">
    <property type="term" value="F:acid-amino acid ligase activity"/>
    <property type="evidence" value="ECO:0007669"/>
    <property type="project" value="InterPro"/>
</dbReference>
<keyword evidence="2 5" id="KW-0436">Ligase</keyword>
<comment type="function">
    <text evidence="2">The lipid II isoglutaminyl synthase complex catalyzes the formation of alpha-D-isoglutamine in the cell wall lipid II stem peptide. The MurT subunit catalyzes the ATP-dependent amidation of D-glutamate residue of lipid II, converting it to an isoglutamine residue.</text>
</comment>
<dbReference type="InterPro" id="IPR036565">
    <property type="entry name" value="Mur-like_cat_sf"/>
</dbReference>
<dbReference type="EMBL" id="JAJNUY010000001">
    <property type="protein sequence ID" value="MCD5562648.1"/>
    <property type="molecule type" value="Genomic_DNA"/>
</dbReference>
<evidence type="ECO:0000313" key="5">
    <source>
        <dbReference type="EMBL" id="AZA16410.1"/>
    </source>
</evidence>
<keyword evidence="2" id="KW-0862">Zinc</keyword>
<reference evidence="6 7" key="2">
    <citation type="submission" date="2021-12" db="EMBL/GenBank/DDBJ databases">
        <title>Antimicrobial susceptibility of Lactobacillus delbrueckii subsp. lactis obtained from milk products and other habitats.</title>
        <authorList>
            <person name="Shani N."/>
        </authorList>
    </citation>
    <scope>NUCLEOTIDE SEQUENCE [LARGE SCALE GENOMIC DNA]</scope>
    <source>
        <strain evidence="6 7">FAM 21755</strain>
    </source>
</reference>
<name>A0A061CGS5_LACDL</name>
<evidence type="ECO:0000313" key="6">
    <source>
        <dbReference type="EMBL" id="MCD5562648.1"/>
    </source>
</evidence>
<comment type="subunit">
    <text evidence="2">Forms a heterodimer with GatD.</text>
</comment>
<keyword evidence="2" id="KW-0067">ATP-binding</keyword>
<dbReference type="GO" id="GO:0008360">
    <property type="term" value="P:regulation of cell shape"/>
    <property type="evidence" value="ECO:0007669"/>
    <property type="project" value="UniProtKB-KW"/>
</dbReference>
<dbReference type="UniPathway" id="UPA00219"/>
<keyword evidence="2" id="KW-0133">Cell shape</keyword>
<feature type="binding site" evidence="2">
    <location>
        <position position="209"/>
    </location>
    <ligand>
        <name>Zn(2+)</name>
        <dbReference type="ChEBI" id="CHEBI:29105"/>
    </ligand>
</feature>
<dbReference type="HAMAP" id="MF_02214">
    <property type="entry name" value="Lipid_II_synth_MurT"/>
    <property type="match status" value="1"/>
</dbReference>
<dbReference type="RefSeq" id="WP_016396364.1">
    <property type="nucleotide sequence ID" value="NZ_BJLO01000002.1"/>
</dbReference>
<dbReference type="PANTHER" id="PTHR23135:SF7">
    <property type="entry name" value="LIPID II ISOGLUTAMINYL SYNTHASE (GLUTAMINE-HYDROLYZING) SUBUNIT MURT"/>
    <property type="match status" value="1"/>
</dbReference>
<dbReference type="GO" id="GO:0140282">
    <property type="term" value="F:carbon-nitrogen ligase activity on lipid II"/>
    <property type="evidence" value="ECO:0007669"/>
    <property type="project" value="UniProtKB-UniRule"/>
</dbReference>
<organism evidence="5">
    <name type="scientific">Lactobacillus delbrueckii subsp. lactis</name>
    <dbReference type="NCBI Taxonomy" id="29397"/>
    <lineage>
        <taxon>Bacteria</taxon>
        <taxon>Bacillati</taxon>
        <taxon>Bacillota</taxon>
        <taxon>Bacilli</taxon>
        <taxon>Lactobacillales</taxon>
        <taxon>Lactobacillaceae</taxon>
        <taxon>Lactobacillus</taxon>
    </lineage>
</organism>
<keyword evidence="2" id="KW-0547">Nucleotide-binding</keyword>
<dbReference type="InterPro" id="IPR043703">
    <property type="entry name" value="Lipid_II_synth_MurT"/>
</dbReference>
<dbReference type="Pfam" id="PF08353">
    <property type="entry name" value="MurT_C"/>
    <property type="match status" value="1"/>
</dbReference>
<feature type="domain" description="Mur ligase central" evidence="3">
    <location>
        <begin position="54"/>
        <end position="206"/>
    </location>
</feature>
<feature type="binding site" evidence="2">
    <location>
        <position position="212"/>
    </location>
    <ligand>
        <name>Zn(2+)</name>
        <dbReference type="ChEBI" id="CHEBI:29105"/>
    </ligand>
</feature>
<gene>
    <name evidence="2" type="primary">murT</name>
    <name evidence="5" type="ORF">DQL93_07825</name>
    <name evidence="6" type="ORF">LOB85_00435</name>
</gene>
<evidence type="ECO:0000259" key="3">
    <source>
        <dbReference type="Pfam" id="PF08245"/>
    </source>
</evidence>
<comment type="pathway">
    <text evidence="1 2">Cell wall biogenesis; peptidoglycan biosynthesis.</text>
</comment>
<dbReference type="Pfam" id="PF08245">
    <property type="entry name" value="Mur_ligase_M"/>
    <property type="match status" value="1"/>
</dbReference>
<feature type="domain" description="Lipid II isoglutaminyl synthase (glutamine-hydrolyzing) subunit MurT C-terminal" evidence="4">
    <location>
        <begin position="323"/>
        <end position="433"/>
    </location>
</feature>
<feature type="active site" evidence="2">
    <location>
        <position position="359"/>
    </location>
</feature>
<evidence type="ECO:0000256" key="2">
    <source>
        <dbReference type="HAMAP-Rule" id="MF_02214"/>
    </source>
</evidence>
<keyword evidence="2" id="KW-0479">Metal-binding</keyword>
<comment type="catalytic activity">
    <reaction evidence="2">
        <text>beta-D-GlcNAc-(1-&gt;4)-Mur2Ac(oyl-L-Ala-gamma-D-Glu-L-Lys-D-Ala-D-Ala)-di-trans,octa-cis-undecaprenyl diphosphate + L-glutamine + ATP + H2O = beta-D-GlcNAc-(1-&gt;4)-Mur2Ac(oyl-L-Ala-D-isoglutaminyl-L-Lys-D-Ala-D-Ala)-di-trans,octa-cis-undecaprenyl diphosphate + L-glutamate + ADP + phosphate + H(+)</text>
        <dbReference type="Rhea" id="RHEA:57928"/>
        <dbReference type="ChEBI" id="CHEBI:15377"/>
        <dbReference type="ChEBI" id="CHEBI:15378"/>
        <dbReference type="ChEBI" id="CHEBI:29985"/>
        <dbReference type="ChEBI" id="CHEBI:30616"/>
        <dbReference type="ChEBI" id="CHEBI:43474"/>
        <dbReference type="ChEBI" id="CHEBI:58359"/>
        <dbReference type="ChEBI" id="CHEBI:60033"/>
        <dbReference type="ChEBI" id="CHEBI:62233"/>
        <dbReference type="ChEBI" id="CHEBI:456216"/>
        <dbReference type="EC" id="6.3.5.13"/>
    </reaction>
</comment>
<evidence type="ECO:0000256" key="1">
    <source>
        <dbReference type="ARBA" id="ARBA00004752"/>
    </source>
</evidence>
<protein>
    <recommendedName>
        <fullName evidence="2">Lipid II isoglutaminyl synthase (glutamine-hydrolyzing) subunit MurT</fullName>
        <ecNumber evidence="2">6.3.5.13</ecNumber>
    </recommendedName>
</protein>
<comment type="catalytic activity">
    <reaction evidence="2">
        <text>beta-D-GlcNAc-(1-&gt;4)-Mur2Ac(oyl-L-Ala-gamma-D-Glu-L-Lys-D-Ala-D-Ala)-di-trans,octa-cis-undecaprenyl diphosphate + ATP = beta-D-GlcNAc-(1-&gt;4)-Mur2Ac(oyl-L-Ala-gamma-D-O-P-Glu-L-Lys-D-Ala-D-Ala)-di-trans,octa-cis-undecaprenyl diphosphate + ADP</text>
        <dbReference type="Rhea" id="RHEA:59488"/>
        <dbReference type="ChEBI" id="CHEBI:30616"/>
        <dbReference type="ChEBI" id="CHEBI:60033"/>
        <dbReference type="ChEBI" id="CHEBI:143132"/>
        <dbReference type="ChEBI" id="CHEBI:456216"/>
    </reaction>
</comment>
<evidence type="ECO:0000313" key="7">
    <source>
        <dbReference type="Proteomes" id="UP001200334"/>
    </source>
</evidence>
<dbReference type="GO" id="GO:0071555">
    <property type="term" value="P:cell wall organization"/>
    <property type="evidence" value="ECO:0007669"/>
    <property type="project" value="UniProtKB-KW"/>
</dbReference>
<dbReference type="GO" id="GO:0005524">
    <property type="term" value="F:ATP binding"/>
    <property type="evidence" value="ECO:0007669"/>
    <property type="project" value="UniProtKB-UniRule"/>
</dbReference>
<keyword evidence="2" id="KW-0573">Peptidoglycan synthesis</keyword>
<comment type="similarity">
    <text evidence="2">Belongs to the MurCDEF family. MurT subfamily.</text>
</comment>
<keyword evidence="2" id="KW-0961">Cell wall biogenesis/degradation</keyword>
<dbReference type="OrthoDB" id="9803907at2"/>
<sequence>MSFKSNIATFAGKSSYWFLHNVLKGGTSFPGKLAMKLDPNVLEQLGKDYETIIVTGTNGKTMTTALITQTLKEKYGDILTNPSGSNMAQGIVTAFLAHGQKKSSRKLAVLEVDEANVKAVTQLVHPKAFVLTNIFRDQMDRYGEIYTTYEKIVAGIKLAPDATIIANGDASIFSSVDLPNPKVFFGFETDQDKPQNDFKADVNTDGVLCPKCEHILHYHAISYANLGDFFCPNCGYKRPDLTYKLEEISEQTPSRIKFTIEGKEFAINIGGTYNIYNALAAFACAREFGVSANEIAAAFAKNKRIFGRQELIHYQGKQINIILVKNPVGLNEVLSLLDTEKNHYSLAALLNAHHADGIDTSWIWDGNFESLDRDKIDQVIVGGERHKDMAFRLEVAGFDPDKMIIESDFDQLLAAFAKAPTDKIYILSTYTAMLHLRQVFADKGVLKRRIN</sequence>
<dbReference type="EMBL" id="CP031023">
    <property type="protein sequence ID" value="AZA16410.1"/>
    <property type="molecule type" value="Genomic_DNA"/>
</dbReference>
<dbReference type="PANTHER" id="PTHR23135">
    <property type="entry name" value="MUR LIGASE FAMILY MEMBER"/>
    <property type="match status" value="1"/>
</dbReference>
<dbReference type="InterPro" id="IPR013564">
    <property type="entry name" value="MurT_C"/>
</dbReference>
<reference evidence="5" key="1">
    <citation type="submission" date="2018-07" db="EMBL/GenBank/DDBJ databases">
        <authorList>
            <person name="Somerville V."/>
        </authorList>
    </citation>
    <scope>NUCLEOTIDE SEQUENCE</scope>
    <source>
        <strain evidence="5">NWC_2_2</strain>
    </source>
</reference>
<feature type="binding site" evidence="2">
    <location>
        <position position="234"/>
    </location>
    <ligand>
        <name>Zn(2+)</name>
        <dbReference type="ChEBI" id="CHEBI:29105"/>
    </ligand>
</feature>
<comment type="catalytic activity">
    <reaction evidence="2">
        <text>beta-D-GlcNAc-(1-&gt;4)-Mur2Ac(oyl-L-Ala-gamma-D-O-P-Glu-L-Lys-D-Ala-D-Ala)-di-trans,octa-cis-undecaprenyl diphosphate + NH4(+) = beta-D-GlcNAc-(1-&gt;4)-Mur2Ac(oyl-L-Ala-D-isoglutaminyl-L-Lys-D-Ala-D-Ala)-di-trans,octa-cis-undecaprenyl diphosphate + phosphate + H(+)</text>
        <dbReference type="Rhea" id="RHEA:57932"/>
        <dbReference type="ChEBI" id="CHEBI:15378"/>
        <dbReference type="ChEBI" id="CHEBI:28938"/>
        <dbReference type="ChEBI" id="CHEBI:43474"/>
        <dbReference type="ChEBI" id="CHEBI:62233"/>
        <dbReference type="ChEBI" id="CHEBI:143132"/>
    </reaction>
</comment>
<evidence type="ECO:0000259" key="4">
    <source>
        <dbReference type="Pfam" id="PF08353"/>
    </source>
</evidence>
<dbReference type="Gene3D" id="3.40.1190.10">
    <property type="entry name" value="Mur-like, catalytic domain"/>
    <property type="match status" value="1"/>
</dbReference>
<dbReference type="EC" id="6.3.5.13" evidence="2"/>
<dbReference type="GO" id="GO:0008270">
    <property type="term" value="F:zinc ion binding"/>
    <property type="evidence" value="ECO:0007669"/>
    <property type="project" value="UniProtKB-UniRule"/>
</dbReference>
<dbReference type="AlphaFoldDB" id="A0A061CGS5"/>
<accession>A0A061CGS5</accession>
<proteinExistence type="inferred from homology"/>
<dbReference type="Proteomes" id="UP001200334">
    <property type="component" value="Unassembled WGS sequence"/>
</dbReference>
<dbReference type="SUPFAM" id="SSF53623">
    <property type="entry name" value="MurD-like peptide ligases, catalytic domain"/>
    <property type="match status" value="1"/>
</dbReference>